<dbReference type="PANTHER" id="PTHR21531:SF0">
    <property type="entry name" value="PROTEIN LTV1 HOMOLOG"/>
    <property type="match status" value="1"/>
</dbReference>
<comment type="similarity">
    <text evidence="1">Belongs to the LTV1 family.</text>
</comment>
<feature type="compositionally biased region" description="Basic and acidic residues" evidence="2">
    <location>
        <begin position="413"/>
        <end position="423"/>
    </location>
</feature>
<dbReference type="GO" id="GO:0032040">
    <property type="term" value="C:small-subunit processome"/>
    <property type="evidence" value="ECO:0007669"/>
    <property type="project" value="EnsemblFungi"/>
</dbReference>
<evidence type="ECO:0000313" key="3">
    <source>
        <dbReference type="EMBL" id="EAZ62970.2"/>
    </source>
</evidence>
<evidence type="ECO:0000313" key="4">
    <source>
        <dbReference type="Proteomes" id="UP000002258"/>
    </source>
</evidence>
<evidence type="ECO:0000256" key="1">
    <source>
        <dbReference type="ARBA" id="ARBA00009078"/>
    </source>
</evidence>
<feature type="region of interest" description="Disordered" evidence="2">
    <location>
        <begin position="413"/>
        <end position="436"/>
    </location>
</feature>
<protein>
    <recommendedName>
        <fullName evidence="5">Low temperature viability protein</fullName>
    </recommendedName>
</protein>
<dbReference type="GO" id="GO:1904669">
    <property type="term" value="P:ATP export"/>
    <property type="evidence" value="ECO:0007669"/>
    <property type="project" value="EnsemblFungi"/>
</dbReference>
<dbReference type="STRING" id="322104.A3GID4"/>
<dbReference type="GO" id="GO:0005829">
    <property type="term" value="C:cytosol"/>
    <property type="evidence" value="ECO:0007669"/>
    <property type="project" value="TreeGrafter"/>
</dbReference>
<dbReference type="EMBL" id="AAVQ01000002">
    <property type="protein sequence ID" value="EAZ62970.2"/>
    <property type="molecule type" value="Genomic_DNA"/>
</dbReference>
<dbReference type="GO" id="GO:0071986">
    <property type="term" value="C:Ragulator complex"/>
    <property type="evidence" value="ECO:0007669"/>
    <property type="project" value="EnsemblFungi"/>
</dbReference>
<dbReference type="eggNOG" id="KOG2637">
    <property type="taxonomic scope" value="Eukaryota"/>
</dbReference>
<dbReference type="GO" id="GO:0042274">
    <property type="term" value="P:ribosomal small subunit biogenesis"/>
    <property type="evidence" value="ECO:0007669"/>
    <property type="project" value="EnsemblFungi"/>
</dbReference>
<dbReference type="GO" id="GO:0034599">
    <property type="term" value="P:cellular response to oxidative stress"/>
    <property type="evidence" value="ECO:0007669"/>
    <property type="project" value="EnsemblFungi"/>
</dbReference>
<dbReference type="GO" id="GO:0006970">
    <property type="term" value="P:response to osmotic stress"/>
    <property type="evidence" value="ECO:0007669"/>
    <property type="project" value="EnsemblFungi"/>
</dbReference>
<dbReference type="GO" id="GO:0032456">
    <property type="term" value="P:endocytic recycling"/>
    <property type="evidence" value="ECO:0007669"/>
    <property type="project" value="EnsemblFungi"/>
</dbReference>
<gene>
    <name evidence="3" type="ORF">PICST_53348</name>
</gene>
<feature type="region of interest" description="Disordered" evidence="2">
    <location>
        <begin position="311"/>
        <end position="339"/>
    </location>
</feature>
<accession>A3GID4</accession>
<dbReference type="PANTHER" id="PTHR21531">
    <property type="entry name" value="LOW-TEMPERATURE VIABILITY PROTEIN LTV1-RELATED"/>
    <property type="match status" value="1"/>
</dbReference>
<dbReference type="RefSeq" id="XP_001386993.2">
    <property type="nucleotide sequence ID" value="XM_001386956.1"/>
</dbReference>
<dbReference type="GeneID" id="4852033"/>
<dbReference type="AlphaFoldDB" id="A3GID4"/>
<sequence length="460" mass="52802">MPPRRRFDKKNAQTFQIVHRAHDDSRFYDEEASSHVLVSAPSNKNKVVPHNEVGGKKKIYTIAELEQKLDKDEISALRENEGLAAQYGIFFDDSKYDYMQHLKPIGQDRDAVFIQANSVKKNQLKAANVEELFKGQLPSDSKRKVTTELNQSIPDELKGFNPDMDPRLREVLEALEDEAYITDEEAEEDTGGDDIFSQLLQSGEVENEEEFYGSDYDDFEDGYDEWDLDNYEDEYNDKYDSDNYEEAENLYNEGEAPVELADSDIKVPKTGWQSDFWKFKAASKNKVNEWDSDDEFDEDALQDVEDDDIVGELPTSDTFKKSGTARSKTKMRKKKGAMTATSSFSMSSSALFRTEGLTLLDDRYEQLAKKFEDEPEEKFEEFDMSKERNDFEDMLDDFLDNYELESGGRKVVRKDEEKKKLQEAADSVSKGKVAARRKKEKNITRSSLDNLGGSLAKLNI</sequence>
<dbReference type="GO" id="GO:0031902">
    <property type="term" value="C:late endosome membrane"/>
    <property type="evidence" value="ECO:0007669"/>
    <property type="project" value="EnsemblFungi"/>
</dbReference>
<proteinExistence type="inferred from homology"/>
<dbReference type="GO" id="GO:0030688">
    <property type="term" value="C:preribosome, small subunit precursor"/>
    <property type="evidence" value="ECO:0007669"/>
    <property type="project" value="EnsemblFungi"/>
</dbReference>
<evidence type="ECO:0008006" key="5">
    <source>
        <dbReference type="Google" id="ProtNLM"/>
    </source>
</evidence>
<dbReference type="FunCoup" id="A3GID4">
    <property type="interactions" value="495"/>
</dbReference>
<dbReference type="GO" id="GO:0000056">
    <property type="term" value="P:ribosomal small subunit export from nucleus"/>
    <property type="evidence" value="ECO:0007669"/>
    <property type="project" value="EnsemblFungi"/>
</dbReference>
<organism evidence="3 4">
    <name type="scientific">Scheffersomyces stipitis (strain ATCC 58785 / CBS 6054 / NBRC 10063 / NRRL Y-11545)</name>
    <name type="common">Yeast</name>
    <name type="synonym">Pichia stipitis</name>
    <dbReference type="NCBI Taxonomy" id="322104"/>
    <lineage>
        <taxon>Eukaryota</taxon>
        <taxon>Fungi</taxon>
        <taxon>Dikarya</taxon>
        <taxon>Ascomycota</taxon>
        <taxon>Saccharomycotina</taxon>
        <taxon>Pichiomycetes</taxon>
        <taxon>Debaryomycetaceae</taxon>
        <taxon>Scheffersomyces</taxon>
    </lineage>
</organism>
<dbReference type="InterPro" id="IPR007307">
    <property type="entry name" value="Ltv1"/>
</dbReference>
<dbReference type="OMA" id="TAQHFTL"/>
<evidence type="ECO:0000256" key="2">
    <source>
        <dbReference type="SAM" id="MobiDB-lite"/>
    </source>
</evidence>
<dbReference type="HOGENOM" id="CLU_028555_1_0_1"/>
<dbReference type="Pfam" id="PF04180">
    <property type="entry name" value="LTV"/>
    <property type="match status" value="1"/>
</dbReference>
<dbReference type="OrthoDB" id="5852896at2759"/>
<keyword evidence="4" id="KW-1185">Reference proteome</keyword>
<dbReference type="InParanoid" id="A3GID4"/>
<comment type="caution">
    <text evidence="3">The sequence shown here is derived from an EMBL/GenBank/DDBJ whole genome shotgun (WGS) entry which is preliminary data.</text>
</comment>
<feature type="compositionally biased region" description="Basic residues" evidence="2">
    <location>
        <begin position="327"/>
        <end position="336"/>
    </location>
</feature>
<name>A3GID4_PICST</name>
<reference evidence="3 4" key="1">
    <citation type="journal article" date="2007" name="Nat. Biotechnol.">
        <title>Genome sequence of the lignocellulose-bioconverting and xylose-fermenting yeast Pichia stipitis.</title>
        <authorList>
            <person name="Jeffries T.W."/>
            <person name="Grigoriev I.V."/>
            <person name="Grimwood J."/>
            <person name="Laplaza J.M."/>
            <person name="Aerts A."/>
            <person name="Salamov A."/>
            <person name="Schmutz J."/>
            <person name="Lindquist E."/>
            <person name="Dehal P."/>
            <person name="Shapiro H."/>
            <person name="Jin Y.S."/>
            <person name="Passoth V."/>
            <person name="Richardson P.M."/>
        </authorList>
    </citation>
    <scope>NUCLEOTIDE SEQUENCE [LARGE SCALE GENOMIC DNA]</scope>
    <source>
        <strain evidence="4">ATCC 58785 / CBS 6054 / NBRC 10063 / NRRL Y-11545</strain>
    </source>
</reference>
<dbReference type="KEGG" id="pic:PICST_53348"/>
<dbReference type="Proteomes" id="UP000002258">
    <property type="component" value="Chromosome 1"/>
</dbReference>